<dbReference type="InterPro" id="IPR029028">
    <property type="entry name" value="Alpha/beta_knot_MTases"/>
</dbReference>
<gene>
    <name evidence="5" type="primary">G040G09</name>
    <name evidence="5" type="ORF">CFX1CAM_1861</name>
</gene>
<dbReference type="InterPro" id="IPR001537">
    <property type="entry name" value="SpoU_MeTrfase"/>
</dbReference>
<reference evidence="6" key="1">
    <citation type="submission" date="2017-05" db="EMBL/GenBank/DDBJ databases">
        <authorList>
            <person name="Kirkegaard R."/>
            <person name="Mcilroy J S."/>
        </authorList>
    </citation>
    <scope>NUCLEOTIDE SEQUENCE [LARGE SCALE GENOMIC DNA]</scope>
</reference>
<proteinExistence type="inferred from homology"/>
<dbReference type="InterPro" id="IPR004441">
    <property type="entry name" value="rRNA_MeTrfase_TrmH"/>
</dbReference>
<dbReference type="NCBIfam" id="TIGR00186">
    <property type="entry name" value="rRNA_methyl_3"/>
    <property type="match status" value="1"/>
</dbReference>
<feature type="domain" description="RNA 2-O ribose methyltransferase substrate binding" evidence="4">
    <location>
        <begin position="4"/>
        <end position="79"/>
    </location>
</feature>
<comment type="similarity">
    <text evidence="1">Belongs to the class IV-like SAM-binding methyltransferase superfamily. RNA methyltransferase TrmH family.</text>
</comment>
<dbReference type="InterPro" id="IPR029064">
    <property type="entry name" value="Ribosomal_eL30-like_sf"/>
</dbReference>
<keyword evidence="6" id="KW-1185">Reference proteome</keyword>
<dbReference type="GO" id="GO:0032259">
    <property type="term" value="P:methylation"/>
    <property type="evidence" value="ECO:0007669"/>
    <property type="project" value="UniProtKB-KW"/>
</dbReference>
<keyword evidence="2 5" id="KW-0489">Methyltransferase</keyword>
<organism evidence="5 6">
    <name type="scientific">Candidatus Brevifilum fermentans</name>
    <dbReference type="NCBI Taxonomy" id="1986204"/>
    <lineage>
        <taxon>Bacteria</taxon>
        <taxon>Bacillati</taxon>
        <taxon>Chloroflexota</taxon>
        <taxon>Anaerolineae</taxon>
        <taxon>Anaerolineales</taxon>
        <taxon>Anaerolineaceae</taxon>
        <taxon>Candidatus Brevifilum</taxon>
    </lineage>
</organism>
<dbReference type="InterPro" id="IPR013123">
    <property type="entry name" value="SpoU_subst-bd"/>
</dbReference>
<name>A0A1Y6K5S6_9CHLR</name>
<evidence type="ECO:0000259" key="4">
    <source>
        <dbReference type="SMART" id="SM00967"/>
    </source>
</evidence>
<dbReference type="SUPFAM" id="SSF75217">
    <property type="entry name" value="alpha/beta knot"/>
    <property type="match status" value="1"/>
</dbReference>
<dbReference type="Proteomes" id="UP000195514">
    <property type="component" value="Chromosome I"/>
</dbReference>
<dbReference type="Gene3D" id="3.30.1330.30">
    <property type="match status" value="1"/>
</dbReference>
<evidence type="ECO:0000256" key="3">
    <source>
        <dbReference type="ARBA" id="ARBA00022679"/>
    </source>
</evidence>
<dbReference type="OrthoDB" id="9794400at2"/>
<dbReference type="EMBL" id="LT859958">
    <property type="protein sequence ID" value="SMX54926.1"/>
    <property type="molecule type" value="Genomic_DNA"/>
</dbReference>
<evidence type="ECO:0000256" key="2">
    <source>
        <dbReference type="ARBA" id="ARBA00022603"/>
    </source>
</evidence>
<accession>A0A1Y6K5S6</accession>
<dbReference type="InterPro" id="IPR029026">
    <property type="entry name" value="tRNA_m1G_MTases_N"/>
</dbReference>
<dbReference type="GO" id="GO:0003723">
    <property type="term" value="F:RNA binding"/>
    <property type="evidence" value="ECO:0007669"/>
    <property type="project" value="InterPro"/>
</dbReference>
<dbReference type="PANTHER" id="PTHR46429">
    <property type="entry name" value="23S RRNA (GUANOSINE-2'-O-)-METHYLTRANSFERASE RLMB"/>
    <property type="match status" value="1"/>
</dbReference>
<keyword evidence="3 5" id="KW-0808">Transferase</keyword>
<dbReference type="GO" id="GO:0006396">
    <property type="term" value="P:RNA processing"/>
    <property type="evidence" value="ECO:0007669"/>
    <property type="project" value="InterPro"/>
</dbReference>
<sequence>MSEWITGRNPIYEVLRSKRRQINRLWLAEKLQPSDRLVEIIHLARALRIPIEQVMRANLDGIDPHHQGVALNVSSYPYSDLESIIHTAKIRGEPVFVLLLDQVQDPQNLGALLRSAEAFGVHGVVLPLARSAAVTPAVVSASSGATELLQIAQYNLVQAMDHLKEAGGWMIGLEDSPRAQPPEKVNLSGGIGLVVGNEASGLRRLVKERCDLLMRLPMQGQIDSLNAAVAGSIALYLARQARG</sequence>
<dbReference type="Gene3D" id="3.40.1280.10">
    <property type="match status" value="1"/>
</dbReference>
<dbReference type="CDD" id="cd18103">
    <property type="entry name" value="SpoU-like_RlmB"/>
    <property type="match status" value="1"/>
</dbReference>
<dbReference type="SMART" id="SM00967">
    <property type="entry name" value="SpoU_sub_bind"/>
    <property type="match status" value="1"/>
</dbReference>
<dbReference type="RefSeq" id="WP_087862729.1">
    <property type="nucleotide sequence ID" value="NZ_LT859958.1"/>
</dbReference>
<dbReference type="PANTHER" id="PTHR46429:SF1">
    <property type="entry name" value="23S RRNA (GUANOSINE-2'-O-)-METHYLTRANSFERASE RLMB"/>
    <property type="match status" value="1"/>
</dbReference>
<dbReference type="GO" id="GO:0005829">
    <property type="term" value="C:cytosol"/>
    <property type="evidence" value="ECO:0007669"/>
    <property type="project" value="TreeGrafter"/>
</dbReference>
<dbReference type="AlphaFoldDB" id="A0A1Y6K5S6"/>
<protein>
    <submittedName>
        <fullName evidence="5">RNA methyltransferase</fullName>
    </submittedName>
</protein>
<dbReference type="GO" id="GO:0008173">
    <property type="term" value="F:RNA methyltransferase activity"/>
    <property type="evidence" value="ECO:0007669"/>
    <property type="project" value="InterPro"/>
</dbReference>
<dbReference type="SUPFAM" id="SSF55315">
    <property type="entry name" value="L30e-like"/>
    <property type="match status" value="1"/>
</dbReference>
<dbReference type="Pfam" id="PF00588">
    <property type="entry name" value="SpoU_methylase"/>
    <property type="match status" value="1"/>
</dbReference>
<dbReference type="KEGG" id="abat:CFX1CAM_1861"/>
<evidence type="ECO:0000313" key="5">
    <source>
        <dbReference type="EMBL" id="SMX54926.1"/>
    </source>
</evidence>
<evidence type="ECO:0000313" key="6">
    <source>
        <dbReference type="Proteomes" id="UP000195514"/>
    </source>
</evidence>
<evidence type="ECO:0000256" key="1">
    <source>
        <dbReference type="ARBA" id="ARBA00007228"/>
    </source>
</evidence>
<dbReference type="Pfam" id="PF08032">
    <property type="entry name" value="SpoU_sub_bind"/>
    <property type="match status" value="1"/>
</dbReference>